<evidence type="ECO:0000256" key="1">
    <source>
        <dbReference type="SAM" id="Phobius"/>
    </source>
</evidence>
<evidence type="ECO:0008006" key="4">
    <source>
        <dbReference type="Google" id="ProtNLM"/>
    </source>
</evidence>
<accession>A0ABV7QKR7</accession>
<evidence type="ECO:0000313" key="3">
    <source>
        <dbReference type="Proteomes" id="UP001595764"/>
    </source>
</evidence>
<organism evidence="2 3">
    <name type="scientific">Amycolatopsis halotolerans</name>
    <dbReference type="NCBI Taxonomy" id="330083"/>
    <lineage>
        <taxon>Bacteria</taxon>
        <taxon>Bacillati</taxon>
        <taxon>Actinomycetota</taxon>
        <taxon>Actinomycetes</taxon>
        <taxon>Pseudonocardiales</taxon>
        <taxon>Pseudonocardiaceae</taxon>
        <taxon>Amycolatopsis</taxon>
    </lineage>
</organism>
<comment type="caution">
    <text evidence="2">The sequence shown here is derived from an EMBL/GenBank/DDBJ whole genome shotgun (WGS) entry which is preliminary data.</text>
</comment>
<gene>
    <name evidence="2" type="ORF">ACFORO_19830</name>
</gene>
<proteinExistence type="predicted"/>
<keyword evidence="1" id="KW-0472">Membrane</keyword>
<keyword evidence="1" id="KW-1133">Transmembrane helix</keyword>
<dbReference type="EMBL" id="JBHRWI010000022">
    <property type="protein sequence ID" value="MFC3512432.1"/>
    <property type="molecule type" value="Genomic_DNA"/>
</dbReference>
<feature type="transmembrane region" description="Helical" evidence="1">
    <location>
        <begin position="109"/>
        <end position="131"/>
    </location>
</feature>
<evidence type="ECO:0000313" key="2">
    <source>
        <dbReference type="EMBL" id="MFC3512432.1"/>
    </source>
</evidence>
<sequence>MDHRQDPPGPTPHRVRSVLGAIVLAGLTVATWWSWLGSDTTYQVDPVTGQRTGPYEPWQVAGCVLCLVVLAVAGTMIGLPRWVVVPVMSVVFTAAWSGAAIAADSSGLWGVGALMVAIGMVVGSYVVVSAADSARTAMARRQR</sequence>
<reference evidence="3" key="1">
    <citation type="journal article" date="2019" name="Int. J. Syst. Evol. Microbiol.">
        <title>The Global Catalogue of Microorganisms (GCM) 10K type strain sequencing project: providing services to taxonomists for standard genome sequencing and annotation.</title>
        <authorList>
            <consortium name="The Broad Institute Genomics Platform"/>
            <consortium name="The Broad Institute Genome Sequencing Center for Infectious Disease"/>
            <person name="Wu L."/>
            <person name="Ma J."/>
        </authorList>
    </citation>
    <scope>NUCLEOTIDE SEQUENCE [LARGE SCALE GENOMIC DNA]</scope>
    <source>
        <strain evidence="3">CGMCC 4.7682</strain>
    </source>
</reference>
<name>A0ABV7QKR7_9PSEU</name>
<dbReference type="Proteomes" id="UP001595764">
    <property type="component" value="Unassembled WGS sequence"/>
</dbReference>
<feature type="transmembrane region" description="Helical" evidence="1">
    <location>
        <begin position="58"/>
        <end position="77"/>
    </location>
</feature>
<keyword evidence="3" id="KW-1185">Reference proteome</keyword>
<feature type="transmembrane region" description="Helical" evidence="1">
    <location>
        <begin position="18"/>
        <end position="38"/>
    </location>
</feature>
<keyword evidence="1" id="KW-0812">Transmembrane</keyword>
<feature type="transmembrane region" description="Helical" evidence="1">
    <location>
        <begin position="84"/>
        <end position="103"/>
    </location>
</feature>
<dbReference type="RefSeq" id="WP_377871724.1">
    <property type="nucleotide sequence ID" value="NZ_JBHMAY010000032.1"/>
</dbReference>
<protein>
    <recommendedName>
        <fullName evidence="4">SPW repeat-containing protein</fullName>
    </recommendedName>
</protein>